<feature type="transmembrane region" description="Helical" evidence="1">
    <location>
        <begin position="18"/>
        <end position="37"/>
    </location>
</feature>
<sequence>MSNRAFGLGLTWLRANRGSVPICFFGAIAGVTVYVLLNDQWITYRRQQHIERRKKEQKTLLSNSTFTDSSGQFRFASLNIGGRFVNPFETWRDKTLWDFIKWLVTRTSGNGLPKDPQEIEKALPLAQPHFALLKALSRSTNSNTNTIADDEQLSDDREYVDYPNVESLDRSHTITATWLGQSTCFVQIEGLNILTDPIFKRRTVFSWLGPERLRPSPCQLEDLPHPDIVLVSHNHFDHLDSDVVRKLGNTVTWYVPLGLRNWFARHGVYKVKELDWWQEVDHQLDDDRKFRIISTPTQHWSGRNGLDSNSSLWSSFLVKGMHSSVFHCGDTGYCPAFEDVGKRYGPVSLAILPIGSYEPRWYMCHQHVNPDDAVRIHKDLRAKNSIGVHWGTFMMSDEHYLAPPRDLATACLKYNLDDEAFVAPQIGKTRLYFPTIE</sequence>
<dbReference type="InterPro" id="IPR024884">
    <property type="entry name" value="NAPE-PLD"/>
</dbReference>
<dbReference type="OrthoDB" id="332863at2759"/>
<name>A0A2G5BDW2_COERN</name>
<dbReference type="InterPro" id="IPR036866">
    <property type="entry name" value="RibonucZ/Hydroxyglut_hydro"/>
</dbReference>
<dbReference type="SUPFAM" id="SSF56281">
    <property type="entry name" value="Metallo-hydrolase/oxidoreductase"/>
    <property type="match status" value="1"/>
</dbReference>
<keyword evidence="1" id="KW-0812">Transmembrane</keyword>
<accession>A0A2G5BDW2</accession>
<keyword evidence="4" id="KW-1185">Reference proteome</keyword>
<dbReference type="EMBL" id="KZ303495">
    <property type="protein sequence ID" value="PIA17206.1"/>
    <property type="molecule type" value="Genomic_DNA"/>
</dbReference>
<dbReference type="Proteomes" id="UP000242474">
    <property type="component" value="Unassembled WGS sequence"/>
</dbReference>
<keyword evidence="1" id="KW-1133">Transmembrane helix</keyword>
<protein>
    <submittedName>
        <fullName evidence="3">Metallo-hydrolase/oxidoreductase</fullName>
    </submittedName>
</protein>
<dbReference type="GO" id="GO:0008270">
    <property type="term" value="F:zinc ion binding"/>
    <property type="evidence" value="ECO:0007669"/>
    <property type="project" value="InterPro"/>
</dbReference>
<evidence type="ECO:0000313" key="3">
    <source>
        <dbReference type="EMBL" id="PIA17206.1"/>
    </source>
</evidence>
<dbReference type="AlphaFoldDB" id="A0A2G5BDW2"/>
<dbReference type="GO" id="GO:0070290">
    <property type="term" value="F:N-acylphosphatidylethanolamine-specific phospholipase D activity"/>
    <property type="evidence" value="ECO:0007669"/>
    <property type="project" value="InterPro"/>
</dbReference>
<feature type="domain" description="Metallo-beta-lactamase" evidence="2">
    <location>
        <begin position="192"/>
        <end position="390"/>
    </location>
</feature>
<evidence type="ECO:0000313" key="4">
    <source>
        <dbReference type="Proteomes" id="UP000242474"/>
    </source>
</evidence>
<dbReference type="GO" id="GO:0005737">
    <property type="term" value="C:cytoplasm"/>
    <property type="evidence" value="ECO:0007669"/>
    <property type="project" value="TreeGrafter"/>
</dbReference>
<evidence type="ECO:0000256" key="1">
    <source>
        <dbReference type="SAM" id="Phobius"/>
    </source>
</evidence>
<dbReference type="GO" id="GO:0070291">
    <property type="term" value="P:N-acylethanolamine metabolic process"/>
    <property type="evidence" value="ECO:0007669"/>
    <property type="project" value="TreeGrafter"/>
</dbReference>
<dbReference type="Gene3D" id="3.60.15.10">
    <property type="entry name" value="Ribonuclease Z/Hydroxyacylglutathione hydrolase-like"/>
    <property type="match status" value="1"/>
</dbReference>
<dbReference type="STRING" id="763665.A0A2G5BDW2"/>
<proteinExistence type="predicted"/>
<gene>
    <name evidence="3" type="ORF">COEREDRAFT_80568</name>
</gene>
<dbReference type="Pfam" id="PF12706">
    <property type="entry name" value="Lactamase_B_2"/>
    <property type="match status" value="1"/>
</dbReference>
<dbReference type="InterPro" id="IPR001279">
    <property type="entry name" value="Metallo-B-lactamas"/>
</dbReference>
<keyword evidence="3" id="KW-0378">Hydrolase</keyword>
<dbReference type="PANTHER" id="PTHR15032">
    <property type="entry name" value="N-ACYL-PHOSPHATIDYLETHANOLAMINE-HYDROLYZING PHOSPHOLIPASE D"/>
    <property type="match status" value="1"/>
</dbReference>
<keyword evidence="1" id="KW-0472">Membrane</keyword>
<reference evidence="3 4" key="1">
    <citation type="journal article" date="2015" name="Genome Biol. Evol.">
        <title>Phylogenomic analyses indicate that early fungi evolved digesting cell walls of algal ancestors of land plants.</title>
        <authorList>
            <person name="Chang Y."/>
            <person name="Wang S."/>
            <person name="Sekimoto S."/>
            <person name="Aerts A.L."/>
            <person name="Choi C."/>
            <person name="Clum A."/>
            <person name="LaButti K.M."/>
            <person name="Lindquist E.A."/>
            <person name="Yee Ngan C."/>
            <person name="Ohm R.A."/>
            <person name="Salamov A.A."/>
            <person name="Grigoriev I.V."/>
            <person name="Spatafora J.W."/>
            <person name="Berbee M.L."/>
        </authorList>
    </citation>
    <scope>NUCLEOTIDE SEQUENCE [LARGE SCALE GENOMIC DNA]</scope>
    <source>
        <strain evidence="3 4">NRRL 1564</strain>
    </source>
</reference>
<organism evidence="3 4">
    <name type="scientific">Coemansia reversa (strain ATCC 12441 / NRRL 1564)</name>
    <dbReference type="NCBI Taxonomy" id="763665"/>
    <lineage>
        <taxon>Eukaryota</taxon>
        <taxon>Fungi</taxon>
        <taxon>Fungi incertae sedis</taxon>
        <taxon>Zoopagomycota</taxon>
        <taxon>Kickxellomycotina</taxon>
        <taxon>Kickxellomycetes</taxon>
        <taxon>Kickxellales</taxon>
        <taxon>Kickxellaceae</taxon>
        <taxon>Coemansia</taxon>
    </lineage>
</organism>
<dbReference type="PIRSF" id="PIRSF038896">
    <property type="entry name" value="NAPE-PLD"/>
    <property type="match status" value="1"/>
</dbReference>
<dbReference type="GO" id="GO:0070292">
    <property type="term" value="P:N-acylphosphatidylethanolamine metabolic process"/>
    <property type="evidence" value="ECO:0007669"/>
    <property type="project" value="TreeGrafter"/>
</dbReference>
<dbReference type="PANTHER" id="PTHR15032:SF4">
    <property type="entry name" value="N-ACYL-PHOSPHATIDYLETHANOLAMINE-HYDROLYZING PHOSPHOLIPASE D"/>
    <property type="match status" value="1"/>
</dbReference>
<evidence type="ECO:0000259" key="2">
    <source>
        <dbReference type="Pfam" id="PF12706"/>
    </source>
</evidence>